<feature type="transmembrane region" description="Helical" evidence="8">
    <location>
        <begin position="1154"/>
        <end position="1174"/>
    </location>
</feature>
<dbReference type="PANTHER" id="PTHR13285:SF18">
    <property type="entry name" value="PROTEIN-CYSTEINE N-PALMITOYLTRANSFERASE RASP"/>
    <property type="match status" value="1"/>
</dbReference>
<keyword evidence="5 8" id="KW-0812">Transmembrane</keyword>
<dbReference type="OrthoDB" id="420606at2759"/>
<dbReference type="Gene3D" id="1.20.1250.20">
    <property type="entry name" value="MFS general substrate transporter like domains"/>
    <property type="match status" value="1"/>
</dbReference>
<dbReference type="InterPro" id="IPR004299">
    <property type="entry name" value="MBOAT_fam"/>
</dbReference>
<gene>
    <name evidence="10" type="ORF">EVG20_g9397</name>
</gene>
<dbReference type="SUPFAM" id="SSF103473">
    <property type="entry name" value="MFS general substrate transporter"/>
    <property type="match status" value="1"/>
</dbReference>
<proteinExistence type="inferred from homology"/>
<feature type="domain" description="Major facilitator superfamily (MFS) profile" evidence="9">
    <location>
        <begin position="1118"/>
        <end position="1594"/>
    </location>
</feature>
<dbReference type="InterPro" id="IPR036259">
    <property type="entry name" value="MFS_trans_sf"/>
</dbReference>
<keyword evidence="6 8" id="KW-1133">Transmembrane helix</keyword>
<evidence type="ECO:0000256" key="6">
    <source>
        <dbReference type="ARBA" id="ARBA00022989"/>
    </source>
</evidence>
<evidence type="ECO:0000259" key="9">
    <source>
        <dbReference type="PROSITE" id="PS50850"/>
    </source>
</evidence>
<feature type="transmembrane region" description="Helical" evidence="8">
    <location>
        <begin position="349"/>
        <end position="371"/>
    </location>
</feature>
<dbReference type="GO" id="GO:0006506">
    <property type="term" value="P:GPI anchor biosynthetic process"/>
    <property type="evidence" value="ECO:0007669"/>
    <property type="project" value="TreeGrafter"/>
</dbReference>
<feature type="transmembrane region" description="Helical" evidence="8">
    <location>
        <begin position="161"/>
        <end position="178"/>
    </location>
</feature>
<evidence type="ECO:0000256" key="7">
    <source>
        <dbReference type="ARBA" id="ARBA00023136"/>
    </source>
</evidence>
<protein>
    <recommendedName>
        <fullName evidence="9">Major facilitator superfamily (MFS) profile domain-containing protein</fullName>
    </recommendedName>
</protein>
<keyword evidence="7 8" id="KW-0472">Membrane</keyword>
<dbReference type="EMBL" id="SEOQ01000939">
    <property type="protein sequence ID" value="TFY55231.1"/>
    <property type="molecule type" value="Genomic_DNA"/>
</dbReference>
<name>A0A4Y9Y1H2_9AGAM</name>
<dbReference type="STRING" id="205917.A0A4Y9Y1H2"/>
<comment type="similarity">
    <text evidence="3">Belongs to the membrane-bound acyltransferase family.</text>
</comment>
<reference evidence="10 11" key="1">
    <citation type="submission" date="2019-02" db="EMBL/GenBank/DDBJ databases">
        <title>Genome sequencing of the rare red list fungi Dentipellis fragilis.</title>
        <authorList>
            <person name="Buettner E."/>
            <person name="Kellner H."/>
        </authorList>
    </citation>
    <scope>NUCLEOTIDE SEQUENCE [LARGE SCALE GENOMIC DNA]</scope>
    <source>
        <strain evidence="10 11">DSM 105465</strain>
    </source>
</reference>
<dbReference type="PROSITE" id="PS50850">
    <property type="entry name" value="MFS"/>
    <property type="match status" value="1"/>
</dbReference>
<evidence type="ECO:0000313" key="10">
    <source>
        <dbReference type="EMBL" id="TFY55231.1"/>
    </source>
</evidence>
<dbReference type="Proteomes" id="UP000298327">
    <property type="component" value="Unassembled WGS sequence"/>
</dbReference>
<dbReference type="PANTHER" id="PTHR13285">
    <property type="entry name" value="ACYLTRANSFERASE"/>
    <property type="match status" value="1"/>
</dbReference>
<evidence type="ECO:0000256" key="5">
    <source>
        <dbReference type="ARBA" id="ARBA00022692"/>
    </source>
</evidence>
<dbReference type="CDD" id="cd17316">
    <property type="entry name" value="MFS_SV2_like"/>
    <property type="match status" value="1"/>
</dbReference>
<keyword evidence="11" id="KW-1185">Reference proteome</keyword>
<dbReference type="GO" id="GO:0008374">
    <property type="term" value="F:O-acyltransferase activity"/>
    <property type="evidence" value="ECO:0007669"/>
    <property type="project" value="TreeGrafter"/>
</dbReference>
<dbReference type="InterPro" id="IPR011701">
    <property type="entry name" value="MFS"/>
</dbReference>
<dbReference type="GO" id="GO:0022857">
    <property type="term" value="F:transmembrane transporter activity"/>
    <property type="evidence" value="ECO:0007669"/>
    <property type="project" value="InterPro"/>
</dbReference>
<feature type="transmembrane region" description="Helical" evidence="8">
    <location>
        <begin position="1206"/>
        <end position="1229"/>
    </location>
</feature>
<evidence type="ECO:0000256" key="8">
    <source>
        <dbReference type="SAM" id="Phobius"/>
    </source>
</evidence>
<feature type="transmembrane region" description="Helical" evidence="8">
    <location>
        <begin position="485"/>
        <end position="504"/>
    </location>
</feature>
<comment type="subcellular location">
    <subcellularLocation>
        <location evidence="1">Membrane</location>
        <topology evidence="1">Multi-pass membrane protein</topology>
    </subcellularLocation>
</comment>
<dbReference type="InterPro" id="IPR051085">
    <property type="entry name" value="MB_O-acyltransferase"/>
</dbReference>
<feature type="transmembrane region" description="Helical" evidence="8">
    <location>
        <begin position="1394"/>
        <end position="1415"/>
    </location>
</feature>
<feature type="transmembrane region" description="Helical" evidence="8">
    <location>
        <begin position="1286"/>
        <end position="1305"/>
    </location>
</feature>
<accession>A0A4Y9Y1H2</accession>
<evidence type="ECO:0000256" key="4">
    <source>
        <dbReference type="ARBA" id="ARBA00022448"/>
    </source>
</evidence>
<dbReference type="Pfam" id="PF03062">
    <property type="entry name" value="MBOAT"/>
    <property type="match status" value="1"/>
</dbReference>
<evidence type="ECO:0000256" key="2">
    <source>
        <dbReference type="ARBA" id="ARBA00008335"/>
    </source>
</evidence>
<comment type="caution">
    <text evidence="10">The sequence shown here is derived from an EMBL/GenBank/DDBJ whole genome shotgun (WGS) entry which is preliminary data.</text>
</comment>
<feature type="transmembrane region" description="Helical" evidence="8">
    <location>
        <begin position="599"/>
        <end position="617"/>
    </location>
</feature>
<dbReference type="FunFam" id="1.20.1250.20:FF:000171">
    <property type="entry name" value="MFS general substrate transporter"/>
    <property type="match status" value="1"/>
</dbReference>
<organism evidence="10 11">
    <name type="scientific">Dentipellis fragilis</name>
    <dbReference type="NCBI Taxonomy" id="205917"/>
    <lineage>
        <taxon>Eukaryota</taxon>
        <taxon>Fungi</taxon>
        <taxon>Dikarya</taxon>
        <taxon>Basidiomycota</taxon>
        <taxon>Agaricomycotina</taxon>
        <taxon>Agaricomycetes</taxon>
        <taxon>Russulales</taxon>
        <taxon>Hericiaceae</taxon>
        <taxon>Dentipellis</taxon>
    </lineage>
</organism>
<feature type="transmembrane region" description="Helical" evidence="8">
    <location>
        <begin position="1181"/>
        <end position="1200"/>
    </location>
</feature>
<feature type="transmembrane region" description="Helical" evidence="8">
    <location>
        <begin position="132"/>
        <end position="149"/>
    </location>
</feature>
<feature type="non-terminal residue" evidence="10">
    <location>
        <position position="1"/>
    </location>
</feature>
<evidence type="ECO:0000256" key="3">
    <source>
        <dbReference type="ARBA" id="ARBA00010323"/>
    </source>
</evidence>
<feature type="transmembrane region" description="Helical" evidence="8">
    <location>
        <begin position="307"/>
        <end position="328"/>
    </location>
</feature>
<dbReference type="GO" id="GO:0005783">
    <property type="term" value="C:endoplasmic reticulum"/>
    <property type="evidence" value="ECO:0007669"/>
    <property type="project" value="TreeGrafter"/>
</dbReference>
<comment type="similarity">
    <text evidence="2">Belongs to the major facilitator superfamily.</text>
</comment>
<dbReference type="GO" id="GO:0016020">
    <property type="term" value="C:membrane"/>
    <property type="evidence" value="ECO:0007669"/>
    <property type="project" value="UniProtKB-SubCell"/>
</dbReference>
<dbReference type="Pfam" id="PF07690">
    <property type="entry name" value="MFS_1"/>
    <property type="match status" value="1"/>
</dbReference>
<feature type="transmembrane region" description="Helical" evidence="8">
    <location>
        <begin position="72"/>
        <end position="91"/>
    </location>
</feature>
<keyword evidence="4" id="KW-0813">Transport</keyword>
<feature type="transmembrane region" description="Helical" evidence="8">
    <location>
        <begin position="1238"/>
        <end position="1262"/>
    </location>
</feature>
<evidence type="ECO:0000256" key="1">
    <source>
        <dbReference type="ARBA" id="ARBA00004141"/>
    </source>
</evidence>
<sequence>GLDDIRSLMGAGDFTLQMPTDLHRTPAAFEIEDKPEEHRKGITQLTVDIPSSYRPVDTDTPKPPSRWKTPEFWIYYAVFAFAVPWMVWVPVSLSLTSHPNYNLYRHRLARGWLFGREVDNSDLQYRGFRSNIPALTLLLTAFFPLKFIYTRTAPSAGADRLHLVPFYVLFSVLMLFVLHGTSTLKVLLILAANYALTKAAAGRRWGVAATWLFNGGILFLNEHYHGYTFASVHPALAGMDAWRGVYPGWHVSFNITMLRLVSFSMDHHWACNRAGPLDACCKPGSELSDKERVRVAHAPETYSFRNYLAYVLYAPLYIAGPIMTFNDFMWQLARPAASPSTTRRGVVHYALRFLGTLLTMELVLHFMYVVAIKDTHAWGGDSAAELSMVGLWNLIIVWLKLLLPWRFFRLWALLDGVDPPENMVRCVANNYSTLGFWRSWHRSYNLWIVRYIYIPLGGTRRLALSSFLIFSFVALWHDLSFRLLAWSWLITLFILPEIVARQVLPASKVRRSPPFASLSSHSHAYTHTFTLPFVSCAVRRPPVVQTRVRAGCGVQRAHDDGREPRRAAGRVRALPPLPLPSFLLSLCDTFRLTVSGVGLRFLFAACACLFVGVQVMFEYRVLSCQVVCVTRWSWKKLASVPCTEERFTSLAFPLVASELERNVSGSFTRRLLVSYTVPALYRCHWVRADTCGVPVVDNAEATQIAALWPILSLDPVVLSLDIARAVRMRCLSASNALGRLHHRQTLQWLAMCWCVLSSLAAVADARPEVTSTRKFDGLSHRARCKPRRNDNGHVRQHSVRLVRHGEEVRHAVQCTVCTELEDPWRRHRAMEIRGGLQGAHGRWSRCQIHMAAKRRAGNKPVLAGSDSLAAEGSEFHRDMEDSEVSVDRGGATLGTTYRMRRILYFHDRGGCLGGMRLAVCNGHIVRHNIGTVSDSNSPPGCCSDSDREQCFRIIHIREMGLAENFWFTVRLSGQRAAQASCSRRPGCANVQGQTERERALGRLDLDAETLMGRGSGTKQCRAAGGARGVPCSRPFLPPHPRLTTFCSGIMSTDEKKDGLYSGPADLEKKLSTFDETNEVDFDSLSHEDGVSAVYEAKSRLINDCMQNEIGFGRYQVQLFILTGLGWMADNIWLQGVAIILPSIQQELNPVRVEYATLALFIGLIIGATCWGILADVVGRKLSFNITLFIAGVFGIAAGAAPNFVALASLVACVGFGVGGNLPVDGAIFLEHVPQSHQWLLTLLSLWWALGQLFGSLVAWPFIAHYSCDATIPQGQCPKADNMGWRYTFYTFGAVTFMMWVCRFIIFDLQESSKYLVAKGRDAEAIEVLERIAKKNGKTITLTLAKLQSVPGGNEPLNTYTTLQVVKKAFSTVSMSHVKPLFATRRLKINTTITILLWGIIGLAYPLFNGFLTLYLKARVPAGSSATSTTFRNYSIVSSLGVPGSLVACILVDWSRKDRSRFAFGGRKFAMALSTALTGIFLFLFTTAKNQAGVLAYSCVTAFTENAMYGVLYAYTPEVFPAPHRGTADALCSAFNRIMGMLAPIIKIATTPANGSVDSNTANGTCTGIPMQTYLRVRIALLGRIGVDATAAHRDRRQGRHIKGSLRASAVFPARSAQKTAPPRTRVSP</sequence>
<feature type="transmembrane region" description="Helical" evidence="8">
    <location>
        <begin position="1468"/>
        <end position="1487"/>
    </location>
</feature>
<dbReference type="InterPro" id="IPR020846">
    <property type="entry name" value="MFS_dom"/>
</dbReference>
<evidence type="ECO:0000313" key="11">
    <source>
        <dbReference type="Proteomes" id="UP000298327"/>
    </source>
</evidence>
<feature type="transmembrane region" description="Helical" evidence="8">
    <location>
        <begin position="1435"/>
        <end position="1453"/>
    </location>
</feature>
<feature type="transmembrane region" description="Helical" evidence="8">
    <location>
        <begin position="462"/>
        <end position="479"/>
    </location>
</feature>
<feature type="transmembrane region" description="Helical" evidence="8">
    <location>
        <begin position="383"/>
        <end position="403"/>
    </location>
</feature>